<gene>
    <name evidence="1" type="ORF">SAMN04515649_10845</name>
</gene>
<protein>
    <submittedName>
        <fullName evidence="1">Uncharacterized protein</fullName>
    </submittedName>
</protein>
<evidence type="ECO:0000313" key="2">
    <source>
        <dbReference type="Proteomes" id="UP000184012"/>
    </source>
</evidence>
<accession>A0AB74F0S3</accession>
<dbReference type="RefSeq" id="WP_013380213.1">
    <property type="nucleotide sequence ID" value="NC_014624.2"/>
</dbReference>
<proteinExistence type="predicted"/>
<dbReference type="EMBL" id="FRBP01000008">
    <property type="protein sequence ID" value="SHL82694.1"/>
    <property type="molecule type" value="Genomic_DNA"/>
</dbReference>
<dbReference type="Proteomes" id="UP000184012">
    <property type="component" value="Unassembled WGS sequence"/>
</dbReference>
<reference evidence="1 2" key="1">
    <citation type="submission" date="2016-11" db="EMBL/GenBank/DDBJ databases">
        <authorList>
            <person name="Varghese N."/>
            <person name="Submissions S."/>
        </authorList>
    </citation>
    <scope>NUCLEOTIDE SEQUENCE [LARGE SCALE GENOMIC DNA]</scope>
    <source>
        <strain evidence="1 2">FD</strain>
    </source>
</reference>
<organism evidence="1 2">
    <name type="scientific">Eubacterium callanderi</name>
    <dbReference type="NCBI Taxonomy" id="53442"/>
    <lineage>
        <taxon>Bacteria</taxon>
        <taxon>Bacillati</taxon>
        <taxon>Bacillota</taxon>
        <taxon>Clostridia</taxon>
        <taxon>Eubacteriales</taxon>
        <taxon>Eubacteriaceae</taxon>
        <taxon>Eubacterium</taxon>
    </lineage>
</organism>
<evidence type="ECO:0000313" key="1">
    <source>
        <dbReference type="EMBL" id="SHL82694.1"/>
    </source>
</evidence>
<comment type="caution">
    <text evidence="1">The sequence shown here is derived from an EMBL/GenBank/DDBJ whole genome shotgun (WGS) entry which is preliminary data.</text>
</comment>
<sequence length="183" mass="20828">MKYYEALEIYNDICKKVIESPEEWMQFLDASQGIYKYSFKEQLMIAAQRPDATAVADIAFWNKKMGRYVKKNSTGIAVFTEKTDSNQKLRYVYDRSDTELSWYGGHEVHPWQVEKTEDYAMIADAIVNATGIEVPNESAIEDVFYYVTAATVSDQEDVDELVDSTALKGSELSKKEKTIKAAA</sequence>
<dbReference type="GeneID" id="68363072"/>
<name>A0AB74F0S3_9FIRM</name>
<dbReference type="AlphaFoldDB" id="A0AB74F0S3"/>